<comment type="similarity">
    <text evidence="2 6">Belongs to the clathrin light chain family.</text>
</comment>
<feature type="compositionally biased region" description="Polar residues" evidence="7">
    <location>
        <begin position="94"/>
        <end position="106"/>
    </location>
</feature>
<comment type="caution">
    <text evidence="8">The sequence shown here is derived from an EMBL/GenBank/DDBJ whole genome shotgun (WGS) entry which is preliminary data.</text>
</comment>
<dbReference type="EMBL" id="MCFI01000005">
    <property type="protein sequence ID" value="ORY84805.1"/>
    <property type="molecule type" value="Genomic_DNA"/>
</dbReference>
<dbReference type="GO" id="GO:0006886">
    <property type="term" value="P:intracellular protein transport"/>
    <property type="evidence" value="ECO:0007669"/>
    <property type="project" value="InterPro"/>
</dbReference>
<evidence type="ECO:0000256" key="5">
    <source>
        <dbReference type="ARBA" id="ARBA00023329"/>
    </source>
</evidence>
<keyword evidence="5 6" id="KW-0968">Cytoplasmic vesicle</keyword>
<evidence type="ECO:0000256" key="6">
    <source>
        <dbReference type="RuleBase" id="RU363137"/>
    </source>
</evidence>
<feature type="compositionally biased region" description="Polar residues" evidence="7">
    <location>
        <begin position="67"/>
        <end position="76"/>
    </location>
</feature>
<keyword evidence="9" id="KW-1185">Reference proteome</keyword>
<dbReference type="OMA" id="QVIKDWR"/>
<evidence type="ECO:0000313" key="9">
    <source>
        <dbReference type="Proteomes" id="UP000193685"/>
    </source>
</evidence>
<dbReference type="InterPro" id="IPR000996">
    <property type="entry name" value="Clathrin_L-chain"/>
</dbReference>
<evidence type="ECO:0000256" key="7">
    <source>
        <dbReference type="SAM" id="MobiDB-lite"/>
    </source>
</evidence>
<feature type="region of interest" description="Disordered" evidence="7">
    <location>
        <begin position="1"/>
        <end position="142"/>
    </location>
</feature>
<dbReference type="OrthoDB" id="5512at2759"/>
<dbReference type="PANTHER" id="PTHR10639:SF7">
    <property type="entry name" value="CLATHRIN LIGHT CHAIN"/>
    <property type="match status" value="1"/>
</dbReference>
<keyword evidence="3 6" id="KW-0472">Membrane</keyword>
<feature type="compositionally biased region" description="Basic and acidic residues" evidence="7">
    <location>
        <begin position="112"/>
        <end position="142"/>
    </location>
</feature>
<keyword evidence="4 6" id="KW-0168">Coated pit</keyword>
<evidence type="ECO:0000256" key="1">
    <source>
        <dbReference type="ARBA" id="ARBA00004180"/>
    </source>
</evidence>
<dbReference type="Pfam" id="PF01086">
    <property type="entry name" value="Clathrin_lg_ch"/>
    <property type="match status" value="1"/>
</dbReference>
<comment type="subcellular location">
    <subcellularLocation>
        <location evidence="1 6">Cytoplasmic vesicle membrane</location>
        <topology evidence="1 6">Peripheral membrane protein</topology>
        <orientation evidence="1 6">Cytoplasmic side</orientation>
    </subcellularLocation>
    <subcellularLocation>
        <location evidence="6">Membrane</location>
        <location evidence="6">Coated pit</location>
        <topology evidence="6">Peripheral membrane protein</topology>
        <orientation evidence="6">Cytoplasmic side</orientation>
    </subcellularLocation>
    <text evidence="6">Cytoplasmic face of coated pits and vesicles.</text>
</comment>
<evidence type="ECO:0000256" key="3">
    <source>
        <dbReference type="ARBA" id="ARBA00023136"/>
    </source>
</evidence>
<gene>
    <name evidence="8" type="ORF">BCR37DRAFT_252046</name>
</gene>
<dbReference type="GO" id="GO:0005198">
    <property type="term" value="F:structural molecule activity"/>
    <property type="evidence" value="ECO:0007669"/>
    <property type="project" value="InterPro"/>
</dbReference>
<organism evidence="8 9">
    <name type="scientific">Protomyces lactucae-debilis</name>
    <dbReference type="NCBI Taxonomy" id="2754530"/>
    <lineage>
        <taxon>Eukaryota</taxon>
        <taxon>Fungi</taxon>
        <taxon>Dikarya</taxon>
        <taxon>Ascomycota</taxon>
        <taxon>Taphrinomycotina</taxon>
        <taxon>Taphrinomycetes</taxon>
        <taxon>Taphrinales</taxon>
        <taxon>Protomycetaceae</taxon>
        <taxon>Protomyces</taxon>
    </lineage>
</organism>
<evidence type="ECO:0000313" key="8">
    <source>
        <dbReference type="EMBL" id="ORY84805.1"/>
    </source>
</evidence>
<dbReference type="GO" id="GO:0030132">
    <property type="term" value="C:clathrin coat of coated pit"/>
    <property type="evidence" value="ECO:0007669"/>
    <property type="project" value="InterPro"/>
</dbReference>
<evidence type="ECO:0000256" key="2">
    <source>
        <dbReference type="ARBA" id="ARBA00005263"/>
    </source>
</evidence>
<dbReference type="GO" id="GO:0030130">
    <property type="term" value="C:clathrin coat of trans-Golgi network vesicle"/>
    <property type="evidence" value="ECO:0007669"/>
    <property type="project" value="InterPro"/>
</dbReference>
<proteinExistence type="inferred from homology"/>
<name>A0A1Y2FQ21_PROLT</name>
<accession>A0A1Y2FQ21</accession>
<dbReference type="RefSeq" id="XP_040726588.1">
    <property type="nucleotide sequence ID" value="XM_040866641.1"/>
</dbReference>
<sequence length="228" mass="25255">MSSDFPSLDEFEQGNTAARPHTDSQPQQDDLGFSDFTHGHASATSTKFPDIGEAGDLLNAEEDFQSAFPQLEQQPAPSGMISAPTEPYVPGFQTAATAAQPSSDFTSGEEPEVVREWRARQQQQIERRDAESAKKKEKQIADAQKQIDDFYDQYNAKRDKSVAAIRKEQEAFLAKRDETTSGGTSWERIVKLIDTKDKAAVRGSRDVSRMRDLLLDLRKDADAPSAGL</sequence>
<dbReference type="GeneID" id="63783240"/>
<protein>
    <recommendedName>
        <fullName evidence="6">Clathrin light chain</fullName>
    </recommendedName>
</protein>
<dbReference type="AlphaFoldDB" id="A0A1Y2FQ21"/>
<reference evidence="8 9" key="1">
    <citation type="submission" date="2016-07" db="EMBL/GenBank/DDBJ databases">
        <title>Pervasive Adenine N6-methylation of Active Genes in Fungi.</title>
        <authorList>
            <consortium name="DOE Joint Genome Institute"/>
            <person name="Mondo S.J."/>
            <person name="Dannebaum R.O."/>
            <person name="Kuo R.C."/>
            <person name="Labutti K."/>
            <person name="Haridas S."/>
            <person name="Kuo A."/>
            <person name="Salamov A."/>
            <person name="Ahrendt S.R."/>
            <person name="Lipzen A."/>
            <person name="Sullivan W."/>
            <person name="Andreopoulos W.B."/>
            <person name="Clum A."/>
            <person name="Lindquist E."/>
            <person name="Daum C."/>
            <person name="Ramamoorthy G.K."/>
            <person name="Gryganskyi A."/>
            <person name="Culley D."/>
            <person name="Magnuson J.K."/>
            <person name="James T.Y."/>
            <person name="O'Malley M.A."/>
            <person name="Stajich J.E."/>
            <person name="Spatafora J.W."/>
            <person name="Visel A."/>
            <person name="Grigoriev I.V."/>
        </authorList>
    </citation>
    <scope>NUCLEOTIDE SEQUENCE [LARGE SCALE GENOMIC DNA]</scope>
    <source>
        <strain evidence="8 9">12-1054</strain>
    </source>
</reference>
<dbReference type="PANTHER" id="PTHR10639">
    <property type="entry name" value="CLATHRIN LIGHT CHAIN"/>
    <property type="match status" value="1"/>
</dbReference>
<dbReference type="Proteomes" id="UP000193685">
    <property type="component" value="Unassembled WGS sequence"/>
</dbReference>
<dbReference type="GO" id="GO:0072583">
    <property type="term" value="P:clathrin-dependent endocytosis"/>
    <property type="evidence" value="ECO:0007669"/>
    <property type="project" value="TreeGrafter"/>
</dbReference>
<evidence type="ECO:0000256" key="4">
    <source>
        <dbReference type="ARBA" id="ARBA00023176"/>
    </source>
</evidence>
<comment type="function">
    <text evidence="6">Clathrin is the major protein of the polyhedral coat of coated pits and vesicles.</text>
</comment>
<dbReference type="STRING" id="56484.A0A1Y2FQ21"/>
<dbReference type="GO" id="GO:0032050">
    <property type="term" value="F:clathrin heavy chain binding"/>
    <property type="evidence" value="ECO:0007669"/>
    <property type="project" value="TreeGrafter"/>
</dbReference>